<dbReference type="Pfam" id="PF13476">
    <property type="entry name" value="AAA_23"/>
    <property type="match status" value="1"/>
</dbReference>
<dbReference type="RefSeq" id="WP_187015950.1">
    <property type="nucleotide sequence ID" value="NZ_JACOQI010000021.1"/>
</dbReference>
<gene>
    <name evidence="3" type="ORF">H8Z83_15770</name>
</gene>
<dbReference type="SUPFAM" id="SSF52540">
    <property type="entry name" value="P-loop containing nucleoside triphosphate hydrolases"/>
    <property type="match status" value="1"/>
</dbReference>
<feature type="coiled-coil region" evidence="1">
    <location>
        <begin position="332"/>
        <end position="379"/>
    </location>
</feature>
<evidence type="ECO:0000256" key="1">
    <source>
        <dbReference type="SAM" id="Coils"/>
    </source>
</evidence>
<dbReference type="AlphaFoldDB" id="A0A923MLK1"/>
<evidence type="ECO:0000313" key="4">
    <source>
        <dbReference type="Proteomes" id="UP000620327"/>
    </source>
</evidence>
<dbReference type="InterPro" id="IPR027417">
    <property type="entry name" value="P-loop_NTPase"/>
</dbReference>
<organism evidence="3 4">
    <name type="scientific">Dysosmobacter segnis</name>
    <dbReference type="NCBI Taxonomy" id="2763042"/>
    <lineage>
        <taxon>Bacteria</taxon>
        <taxon>Bacillati</taxon>
        <taxon>Bacillota</taxon>
        <taxon>Clostridia</taxon>
        <taxon>Eubacteriales</taxon>
        <taxon>Oscillospiraceae</taxon>
        <taxon>Dysosmobacter</taxon>
    </lineage>
</organism>
<evidence type="ECO:0000259" key="2">
    <source>
        <dbReference type="Pfam" id="PF13476"/>
    </source>
</evidence>
<dbReference type="GO" id="GO:0006302">
    <property type="term" value="P:double-strand break repair"/>
    <property type="evidence" value="ECO:0007669"/>
    <property type="project" value="InterPro"/>
</dbReference>
<keyword evidence="1" id="KW-0175">Coiled coil</keyword>
<feature type="coiled-coil region" evidence="1">
    <location>
        <begin position="265"/>
        <end position="299"/>
    </location>
</feature>
<evidence type="ECO:0000313" key="3">
    <source>
        <dbReference type="EMBL" id="MBC5771759.1"/>
    </source>
</evidence>
<accession>A0A923MLK1</accession>
<dbReference type="Gene3D" id="3.40.50.300">
    <property type="entry name" value="P-loop containing nucleotide triphosphate hydrolases"/>
    <property type="match status" value="1"/>
</dbReference>
<reference evidence="3" key="1">
    <citation type="submission" date="2020-08" db="EMBL/GenBank/DDBJ databases">
        <title>Genome public.</title>
        <authorList>
            <person name="Liu C."/>
            <person name="Sun Q."/>
        </authorList>
    </citation>
    <scope>NUCLEOTIDE SEQUENCE</scope>
    <source>
        <strain evidence="3">BX15</strain>
    </source>
</reference>
<sequence>MKTTKITIKNLFGIRETTLDGKSVEISGPKGSGKTSVLDAIRYALTNRSDRDYIVHQGADEGEIIIETNTGLSIDRKALPAKSAGTVKVRDGSMLQTRPAEFLAQIFTPLQLDPVKFTQLSRQEKNREILNLIEFQWDMNWIKEQFGEIPQGVDYGQHILEVLNDIQAENGIYFQSRQNINRDIRNKQAFIADIAKDIPSGYDYDRWNNYPSGEKYRELERLREQNSRIERAKAFRSGYDAKLRGLEAQRDMDLAAIDSDIARERASLTGTMERLKAELKATEEKLSGMEQRRQEKADVVQSKYETAAAKLEKDMGVAADYAGREPVDTTALSQELDTAEEMRKHLNEYQRMVAMQAELEDLTEQSSEFTRKIELARELPAKILETAKIPVEGLTVENGVPLIRGLPISNLSDGELLELCVDISVSKPGQLQIILVDGAERLDKESRDRLYAKCKEKGLQLIATRVTDSDALEVTEL</sequence>
<dbReference type="InterPro" id="IPR038729">
    <property type="entry name" value="Rad50/SbcC_AAA"/>
</dbReference>
<keyword evidence="4" id="KW-1185">Reference proteome</keyword>
<feature type="domain" description="Rad50/SbcC-type AAA" evidence="2">
    <location>
        <begin position="5"/>
        <end position="286"/>
    </location>
</feature>
<dbReference type="Proteomes" id="UP000620327">
    <property type="component" value="Unassembled WGS sequence"/>
</dbReference>
<dbReference type="GO" id="GO:0016887">
    <property type="term" value="F:ATP hydrolysis activity"/>
    <property type="evidence" value="ECO:0007669"/>
    <property type="project" value="InterPro"/>
</dbReference>
<name>A0A923MLK1_9FIRM</name>
<dbReference type="EMBL" id="JACOQI010000021">
    <property type="protein sequence ID" value="MBC5771759.1"/>
    <property type="molecule type" value="Genomic_DNA"/>
</dbReference>
<protein>
    <submittedName>
        <fullName evidence="3">AAA family ATPase</fullName>
    </submittedName>
</protein>
<comment type="caution">
    <text evidence="3">The sequence shown here is derived from an EMBL/GenBank/DDBJ whole genome shotgun (WGS) entry which is preliminary data.</text>
</comment>
<proteinExistence type="predicted"/>